<dbReference type="EMBL" id="KN833017">
    <property type="protein sequence ID" value="KIM78316.1"/>
    <property type="molecule type" value="Genomic_DNA"/>
</dbReference>
<dbReference type="GO" id="GO:0032259">
    <property type="term" value="P:methylation"/>
    <property type="evidence" value="ECO:0007669"/>
    <property type="project" value="UniProtKB-KW"/>
</dbReference>
<keyword evidence="7" id="KW-1185">Reference proteome</keyword>
<dbReference type="SUPFAM" id="SSF46785">
    <property type="entry name" value="Winged helix' DNA-binding domain"/>
    <property type="match status" value="1"/>
</dbReference>
<keyword evidence="3" id="KW-0949">S-adenosyl-L-methionine</keyword>
<dbReference type="PANTHER" id="PTHR43712">
    <property type="entry name" value="PUTATIVE (AFU_ORTHOLOGUE AFUA_4G14580)-RELATED"/>
    <property type="match status" value="1"/>
</dbReference>
<dbReference type="InterPro" id="IPR001077">
    <property type="entry name" value="COMT_C"/>
</dbReference>
<organism evidence="6 7">
    <name type="scientific">Piloderma croceum (strain F 1598)</name>
    <dbReference type="NCBI Taxonomy" id="765440"/>
    <lineage>
        <taxon>Eukaryota</taxon>
        <taxon>Fungi</taxon>
        <taxon>Dikarya</taxon>
        <taxon>Basidiomycota</taxon>
        <taxon>Agaricomycotina</taxon>
        <taxon>Agaricomycetes</taxon>
        <taxon>Agaricomycetidae</taxon>
        <taxon>Atheliales</taxon>
        <taxon>Atheliaceae</taxon>
        <taxon>Piloderma</taxon>
    </lineage>
</organism>
<evidence type="ECO:0000256" key="1">
    <source>
        <dbReference type="ARBA" id="ARBA00022603"/>
    </source>
</evidence>
<dbReference type="HOGENOM" id="CLU_005533_0_1_1"/>
<dbReference type="Pfam" id="PF08100">
    <property type="entry name" value="Dimerisation"/>
    <property type="match status" value="1"/>
</dbReference>
<reference evidence="7" key="2">
    <citation type="submission" date="2015-01" db="EMBL/GenBank/DDBJ databases">
        <title>Evolutionary Origins and Diversification of the Mycorrhizal Mutualists.</title>
        <authorList>
            <consortium name="DOE Joint Genome Institute"/>
            <consortium name="Mycorrhizal Genomics Consortium"/>
            <person name="Kohler A."/>
            <person name="Kuo A."/>
            <person name="Nagy L.G."/>
            <person name="Floudas D."/>
            <person name="Copeland A."/>
            <person name="Barry K.W."/>
            <person name="Cichocki N."/>
            <person name="Veneault-Fourrey C."/>
            <person name="LaButti K."/>
            <person name="Lindquist E.A."/>
            <person name="Lipzen A."/>
            <person name="Lundell T."/>
            <person name="Morin E."/>
            <person name="Murat C."/>
            <person name="Riley R."/>
            <person name="Ohm R."/>
            <person name="Sun H."/>
            <person name="Tunlid A."/>
            <person name="Henrissat B."/>
            <person name="Grigoriev I.V."/>
            <person name="Hibbett D.S."/>
            <person name="Martin F."/>
        </authorList>
    </citation>
    <scope>NUCLEOTIDE SEQUENCE [LARGE SCALE GENOMIC DNA]</scope>
    <source>
        <strain evidence="7">F 1598</strain>
    </source>
</reference>
<dbReference type="SUPFAM" id="SSF53335">
    <property type="entry name" value="S-adenosyl-L-methionine-dependent methyltransferases"/>
    <property type="match status" value="1"/>
</dbReference>
<dbReference type="InParanoid" id="A0A0C3FEM2"/>
<proteinExistence type="predicted"/>
<dbReference type="STRING" id="765440.A0A0C3FEM2"/>
<dbReference type="Gene3D" id="3.40.50.150">
    <property type="entry name" value="Vaccinia Virus protein VP39"/>
    <property type="match status" value="1"/>
</dbReference>
<keyword evidence="1" id="KW-0489">Methyltransferase</keyword>
<dbReference type="Pfam" id="PF00891">
    <property type="entry name" value="Methyltransf_2"/>
    <property type="match status" value="1"/>
</dbReference>
<dbReference type="PANTHER" id="PTHR43712:SF2">
    <property type="entry name" value="O-METHYLTRANSFERASE CICE"/>
    <property type="match status" value="1"/>
</dbReference>
<sequence>MVFRCHPPITPQTQVIMSTGSGRIELEGLLSLINSATHDAMAIYENSGHGVPSVHSATTHPLDAEATTLSLRKAIRTLEGACEQLCTTLAPPNHTLLNRSMVHFYPTAMRVVVEARIPDMLIGKPQGLSVSELAQKSNLEARKLRKILRALATRHIFREVRPDVYSNNRLSLTLVDSPAADLLLLMTGMVREASFSLPDTLTDSQFGPSSDPSKSAFMYHHKDKGLNGTLFEYLHANPDVSKRFGSGMVGWAKLTDNASLVQDFPWNDMPAGTTFCDVGGGIGSVSMALVKAHPHLKVTLQDLPNVIEQASEFWAKECPHAVQEQRVDFVAVDFMKEGPVKDHNVYYIRHVIHDWPDASSVVILKNIRQAMNANSRLFIHEYILQAVTDETSVGAMNTALAPKPLLPNYGAGNMRRMVSRSFSFHGCPYYPSDPDYNQDLNMLCMMNAGERSLDEFIALGAQAGLEFVQLWDFAENAMVEFKPV</sequence>
<dbReference type="InterPro" id="IPR029063">
    <property type="entry name" value="SAM-dependent_MTases_sf"/>
</dbReference>
<feature type="domain" description="O-methyltransferase C-terminal" evidence="4">
    <location>
        <begin position="225"/>
        <end position="391"/>
    </location>
</feature>
<protein>
    <submittedName>
        <fullName evidence="6">Uncharacterized protein</fullName>
    </submittedName>
</protein>
<evidence type="ECO:0000259" key="4">
    <source>
        <dbReference type="Pfam" id="PF00891"/>
    </source>
</evidence>
<reference evidence="6 7" key="1">
    <citation type="submission" date="2014-04" db="EMBL/GenBank/DDBJ databases">
        <authorList>
            <consortium name="DOE Joint Genome Institute"/>
            <person name="Kuo A."/>
            <person name="Tarkka M."/>
            <person name="Buscot F."/>
            <person name="Kohler A."/>
            <person name="Nagy L.G."/>
            <person name="Floudas D."/>
            <person name="Copeland A."/>
            <person name="Barry K.W."/>
            <person name="Cichocki N."/>
            <person name="Veneault-Fourrey C."/>
            <person name="LaButti K."/>
            <person name="Lindquist E.A."/>
            <person name="Lipzen A."/>
            <person name="Lundell T."/>
            <person name="Morin E."/>
            <person name="Murat C."/>
            <person name="Sun H."/>
            <person name="Tunlid A."/>
            <person name="Henrissat B."/>
            <person name="Grigoriev I.V."/>
            <person name="Hibbett D.S."/>
            <person name="Martin F."/>
            <person name="Nordberg H.P."/>
            <person name="Cantor M.N."/>
            <person name="Hua S.X."/>
        </authorList>
    </citation>
    <scope>NUCLEOTIDE SEQUENCE [LARGE SCALE GENOMIC DNA]</scope>
    <source>
        <strain evidence="6 7">F 1598</strain>
    </source>
</reference>
<dbReference type="InterPro" id="IPR036390">
    <property type="entry name" value="WH_DNA-bd_sf"/>
</dbReference>
<dbReference type="Gene3D" id="1.10.10.10">
    <property type="entry name" value="Winged helix-like DNA-binding domain superfamily/Winged helix DNA-binding domain"/>
    <property type="match status" value="1"/>
</dbReference>
<keyword evidence="2" id="KW-0808">Transferase</keyword>
<feature type="domain" description="O-methyltransferase dimerisation" evidence="5">
    <location>
        <begin position="105"/>
        <end position="176"/>
    </location>
</feature>
<accession>A0A0C3FEM2</accession>
<dbReference type="GO" id="GO:0046983">
    <property type="term" value="F:protein dimerization activity"/>
    <property type="evidence" value="ECO:0007669"/>
    <property type="project" value="InterPro"/>
</dbReference>
<dbReference type="AlphaFoldDB" id="A0A0C3FEM2"/>
<name>A0A0C3FEM2_PILCF</name>
<dbReference type="InterPro" id="IPR012967">
    <property type="entry name" value="COMT_dimerisation"/>
</dbReference>
<dbReference type="GO" id="GO:0008171">
    <property type="term" value="F:O-methyltransferase activity"/>
    <property type="evidence" value="ECO:0007669"/>
    <property type="project" value="InterPro"/>
</dbReference>
<dbReference type="PROSITE" id="PS51683">
    <property type="entry name" value="SAM_OMT_II"/>
    <property type="match status" value="1"/>
</dbReference>
<evidence type="ECO:0000256" key="3">
    <source>
        <dbReference type="ARBA" id="ARBA00022691"/>
    </source>
</evidence>
<evidence type="ECO:0000259" key="5">
    <source>
        <dbReference type="Pfam" id="PF08100"/>
    </source>
</evidence>
<evidence type="ECO:0000256" key="2">
    <source>
        <dbReference type="ARBA" id="ARBA00022679"/>
    </source>
</evidence>
<evidence type="ECO:0000313" key="7">
    <source>
        <dbReference type="Proteomes" id="UP000054166"/>
    </source>
</evidence>
<dbReference type="OrthoDB" id="1606438at2759"/>
<dbReference type="InterPro" id="IPR036388">
    <property type="entry name" value="WH-like_DNA-bd_sf"/>
</dbReference>
<evidence type="ECO:0000313" key="6">
    <source>
        <dbReference type="EMBL" id="KIM78316.1"/>
    </source>
</evidence>
<dbReference type="InterPro" id="IPR016461">
    <property type="entry name" value="COMT-like"/>
</dbReference>
<dbReference type="Proteomes" id="UP000054166">
    <property type="component" value="Unassembled WGS sequence"/>
</dbReference>
<gene>
    <name evidence="6" type="ORF">PILCRDRAFT_595321</name>
</gene>